<dbReference type="InterPro" id="IPR006437">
    <property type="entry name" value="Phage_terminase_lsu"/>
</dbReference>
<dbReference type="Pfam" id="PF04466">
    <property type="entry name" value="Terminase_3"/>
    <property type="match status" value="1"/>
</dbReference>
<proteinExistence type="predicted"/>
<dbReference type="PANTHER" id="PTHR39184">
    <property type="match status" value="1"/>
</dbReference>
<accession>A0A6I2UH64</accession>
<dbReference type="EMBL" id="VUNR01000013">
    <property type="protein sequence ID" value="MSU08890.1"/>
    <property type="molecule type" value="Genomic_DNA"/>
</dbReference>
<dbReference type="Gene3D" id="3.40.50.300">
    <property type="entry name" value="P-loop containing nucleotide triphosphate hydrolases"/>
    <property type="match status" value="1"/>
</dbReference>
<dbReference type="Proteomes" id="UP000433181">
    <property type="component" value="Unassembled WGS sequence"/>
</dbReference>
<protein>
    <submittedName>
        <fullName evidence="3">PBSX family phage terminase large subunit</fullName>
    </submittedName>
</protein>
<feature type="domain" description="Phage terminase large subunit N-terminal" evidence="2">
    <location>
        <begin position="29"/>
        <end position="227"/>
    </location>
</feature>
<gene>
    <name evidence="3" type="ORF">FYJ84_07830</name>
</gene>
<evidence type="ECO:0000256" key="1">
    <source>
        <dbReference type="SAM" id="MobiDB-lite"/>
    </source>
</evidence>
<dbReference type="InterPro" id="IPR052380">
    <property type="entry name" value="Viral_DNA_packaging_terminase"/>
</dbReference>
<feature type="compositionally biased region" description="Basic and acidic residues" evidence="1">
    <location>
        <begin position="444"/>
        <end position="460"/>
    </location>
</feature>
<dbReference type="PANTHER" id="PTHR39184:SF1">
    <property type="entry name" value="PBSX PHAGE TERMINASE LARGE SUBUNIT"/>
    <property type="match status" value="1"/>
</dbReference>
<evidence type="ECO:0000313" key="3">
    <source>
        <dbReference type="EMBL" id="MSU08890.1"/>
    </source>
</evidence>
<dbReference type="AlphaFoldDB" id="A0A6I2UH64"/>
<comment type="caution">
    <text evidence="3">The sequence shown here is derived from an EMBL/GenBank/DDBJ whole genome shotgun (WGS) entry which is preliminary data.</text>
</comment>
<name>A0A6I2UH64_9FIRM</name>
<dbReference type="InterPro" id="IPR027417">
    <property type="entry name" value="P-loop_NTPase"/>
</dbReference>
<feature type="region of interest" description="Disordered" evidence="1">
    <location>
        <begin position="442"/>
        <end position="466"/>
    </location>
</feature>
<sequence>MMFMSSGAITISMQEMLGKGYAEFWNSKKRYVVCKGSRASKKSVTAAYKIMVRMMEMPLANTLVIRKTGSTLKDSCWAKLQWAAEMLKVSHLWHFTKNPLEATYIPTGQKILFRGLDEPLKLTSITVSKGYLCFAWLEEAYEIDEQSFNTVDESLRGVMPEGYYIQWLIIFNPWDSSSWLKRRFFDEPHPNVLAMTTTYKCNEWLSKDDLEKFEDMRKTDPERYKVAGLAEWGVAAGRYFKQWDSSVHIVEPFQIPQGWTRFRSCDWGSARPYAVLWFAIDYDNNMYCYRELYGWGGKPNVGTGETAKEVGQRIAKLEKATENVRYGVLDNACWARTGVTGPTIAEEINNVLTKSKLVTFGKCSKGRIEMANAFKQRLIGNKQKDGSFKPAIYFFSTCVHTIRTIPQLAHDEHNPETYDTKGEDHIADTIGYACLSRPWTPTKPAKDKEIDGWRENEYRKPSAWST</sequence>
<dbReference type="NCBIfam" id="TIGR01547">
    <property type="entry name" value="phage_term_2"/>
    <property type="match status" value="1"/>
</dbReference>
<dbReference type="Gene3D" id="3.30.420.280">
    <property type="match status" value="1"/>
</dbReference>
<evidence type="ECO:0000259" key="2">
    <source>
        <dbReference type="Pfam" id="PF04466"/>
    </source>
</evidence>
<organism evidence="3 4">
    <name type="scientific">Anaerovibrio slackiae</name>
    <dbReference type="NCBI Taxonomy" id="2652309"/>
    <lineage>
        <taxon>Bacteria</taxon>
        <taxon>Bacillati</taxon>
        <taxon>Bacillota</taxon>
        <taxon>Negativicutes</taxon>
        <taxon>Selenomonadales</taxon>
        <taxon>Selenomonadaceae</taxon>
        <taxon>Anaerovibrio</taxon>
    </lineage>
</organism>
<dbReference type="InterPro" id="IPR035412">
    <property type="entry name" value="Terminase_L_N"/>
</dbReference>
<keyword evidence="4" id="KW-1185">Reference proteome</keyword>
<reference evidence="3 4" key="1">
    <citation type="submission" date="2019-08" db="EMBL/GenBank/DDBJ databases">
        <title>In-depth cultivation of the pig gut microbiome towards novel bacterial diversity and tailored functional studies.</title>
        <authorList>
            <person name="Wylensek D."/>
            <person name="Hitch T.C.A."/>
            <person name="Clavel T."/>
        </authorList>
    </citation>
    <scope>NUCLEOTIDE SEQUENCE [LARGE SCALE GENOMIC DNA]</scope>
    <source>
        <strain evidence="3 4">WCA-693-APC-5D-A</strain>
    </source>
</reference>
<evidence type="ECO:0000313" key="4">
    <source>
        <dbReference type="Proteomes" id="UP000433181"/>
    </source>
</evidence>